<evidence type="ECO:0000259" key="1">
    <source>
        <dbReference type="PROSITE" id="PS50097"/>
    </source>
</evidence>
<dbReference type="PROSITE" id="PS50097">
    <property type="entry name" value="BTB"/>
    <property type="match status" value="1"/>
</dbReference>
<protein>
    <recommendedName>
        <fullName evidence="1">BTB domain-containing protein</fullName>
    </recommendedName>
</protein>
<dbReference type="Pfam" id="PF00651">
    <property type="entry name" value="BTB"/>
    <property type="match status" value="1"/>
</dbReference>
<feature type="domain" description="BTB" evidence="1">
    <location>
        <begin position="27"/>
        <end position="90"/>
    </location>
</feature>
<organism evidence="2 3">
    <name type="scientific">Mycena metata</name>
    <dbReference type="NCBI Taxonomy" id="1033252"/>
    <lineage>
        <taxon>Eukaryota</taxon>
        <taxon>Fungi</taxon>
        <taxon>Dikarya</taxon>
        <taxon>Basidiomycota</taxon>
        <taxon>Agaricomycotina</taxon>
        <taxon>Agaricomycetes</taxon>
        <taxon>Agaricomycetidae</taxon>
        <taxon>Agaricales</taxon>
        <taxon>Marasmiineae</taxon>
        <taxon>Mycenaceae</taxon>
        <taxon>Mycena</taxon>
    </lineage>
</organism>
<reference evidence="2" key="1">
    <citation type="submission" date="2023-03" db="EMBL/GenBank/DDBJ databases">
        <title>Massive genome expansion in bonnet fungi (Mycena s.s.) driven by repeated elements and novel gene families across ecological guilds.</title>
        <authorList>
            <consortium name="Lawrence Berkeley National Laboratory"/>
            <person name="Harder C.B."/>
            <person name="Miyauchi S."/>
            <person name="Viragh M."/>
            <person name="Kuo A."/>
            <person name="Thoen E."/>
            <person name="Andreopoulos B."/>
            <person name="Lu D."/>
            <person name="Skrede I."/>
            <person name="Drula E."/>
            <person name="Henrissat B."/>
            <person name="Morin E."/>
            <person name="Kohler A."/>
            <person name="Barry K."/>
            <person name="LaButti K."/>
            <person name="Morin E."/>
            <person name="Salamov A."/>
            <person name="Lipzen A."/>
            <person name="Mereny Z."/>
            <person name="Hegedus B."/>
            <person name="Baldrian P."/>
            <person name="Stursova M."/>
            <person name="Weitz H."/>
            <person name="Taylor A."/>
            <person name="Grigoriev I.V."/>
            <person name="Nagy L.G."/>
            <person name="Martin F."/>
            <person name="Kauserud H."/>
        </authorList>
    </citation>
    <scope>NUCLEOTIDE SEQUENCE</scope>
    <source>
        <strain evidence="2">CBHHK182m</strain>
    </source>
</reference>
<name>A0AAD7IVG3_9AGAR</name>
<evidence type="ECO:0000313" key="2">
    <source>
        <dbReference type="EMBL" id="KAJ7751350.1"/>
    </source>
</evidence>
<dbReference type="Proteomes" id="UP001215598">
    <property type="component" value="Unassembled WGS sequence"/>
</dbReference>
<keyword evidence="3" id="KW-1185">Reference proteome</keyword>
<dbReference type="InterPro" id="IPR000210">
    <property type="entry name" value="BTB/POZ_dom"/>
</dbReference>
<dbReference type="SUPFAM" id="SSF54695">
    <property type="entry name" value="POZ domain"/>
    <property type="match status" value="1"/>
</dbReference>
<dbReference type="Gene3D" id="3.30.710.10">
    <property type="entry name" value="Potassium Channel Kv1.1, Chain A"/>
    <property type="match status" value="1"/>
</dbReference>
<sequence>MSNSVGDIAPAPAPFVPEYPFANAPAADAILRSADGADFYIHRAILSLVSPVFETMFQLPQPDDAPAVPVIDVQEVSAVLDRALRFFYPGAAASVPTLEELQDIMEVLVAKYDVQFIVPAVKQHLQRLKISKPLAVYAVGVQYGWRDVASSAAKQSLKIPLRALGNDPPPELGAITAIAYHNLLQYHYLCGTAARRTADTLEWLSAPNAIRTCNYCDNSDHKYTFMDVTGLTVPRWFNAYLTTMSGVLETTPGVILHENSNFHVALGQSRCNRCKIFNDFMDFVFSQWPAKLRQELDKIELKF</sequence>
<dbReference type="AlphaFoldDB" id="A0AAD7IVG3"/>
<dbReference type="CDD" id="cd18186">
    <property type="entry name" value="BTB_POZ_ZBTB_KLHL-like"/>
    <property type="match status" value="1"/>
</dbReference>
<proteinExistence type="predicted"/>
<dbReference type="InterPro" id="IPR011333">
    <property type="entry name" value="SKP1/BTB/POZ_sf"/>
</dbReference>
<dbReference type="SMART" id="SM00225">
    <property type="entry name" value="BTB"/>
    <property type="match status" value="1"/>
</dbReference>
<comment type="caution">
    <text evidence="2">The sequence shown here is derived from an EMBL/GenBank/DDBJ whole genome shotgun (WGS) entry which is preliminary data.</text>
</comment>
<dbReference type="EMBL" id="JARKIB010000062">
    <property type="protein sequence ID" value="KAJ7751350.1"/>
    <property type="molecule type" value="Genomic_DNA"/>
</dbReference>
<accession>A0AAD7IVG3</accession>
<gene>
    <name evidence="2" type="ORF">B0H16DRAFT_829478</name>
</gene>
<evidence type="ECO:0000313" key="3">
    <source>
        <dbReference type="Proteomes" id="UP001215598"/>
    </source>
</evidence>